<feature type="compositionally biased region" description="Basic and acidic residues" evidence="1">
    <location>
        <begin position="301"/>
        <end position="311"/>
    </location>
</feature>
<feature type="compositionally biased region" description="Acidic residues" evidence="1">
    <location>
        <begin position="270"/>
        <end position="292"/>
    </location>
</feature>
<feature type="non-terminal residue" evidence="2">
    <location>
        <position position="1"/>
    </location>
</feature>
<feature type="region of interest" description="Disordered" evidence="1">
    <location>
        <begin position="263"/>
        <end position="311"/>
    </location>
</feature>
<feature type="compositionally biased region" description="Basic residues" evidence="1">
    <location>
        <begin position="193"/>
        <end position="202"/>
    </location>
</feature>
<comment type="caution">
    <text evidence="2">The sequence shown here is derived from an EMBL/GenBank/DDBJ whole genome shotgun (WGS) entry which is preliminary data.</text>
</comment>
<reference evidence="2" key="1">
    <citation type="submission" date="2023-03" db="EMBL/GenBank/DDBJ databases">
        <title>Massive genome expansion in bonnet fungi (Mycena s.s.) driven by repeated elements and novel gene families across ecological guilds.</title>
        <authorList>
            <consortium name="Lawrence Berkeley National Laboratory"/>
            <person name="Harder C.B."/>
            <person name="Miyauchi S."/>
            <person name="Viragh M."/>
            <person name="Kuo A."/>
            <person name="Thoen E."/>
            <person name="Andreopoulos B."/>
            <person name="Lu D."/>
            <person name="Skrede I."/>
            <person name="Drula E."/>
            <person name="Henrissat B."/>
            <person name="Morin E."/>
            <person name="Kohler A."/>
            <person name="Barry K."/>
            <person name="LaButti K."/>
            <person name="Morin E."/>
            <person name="Salamov A."/>
            <person name="Lipzen A."/>
            <person name="Mereny Z."/>
            <person name="Hegedus B."/>
            <person name="Baldrian P."/>
            <person name="Stursova M."/>
            <person name="Weitz H."/>
            <person name="Taylor A."/>
            <person name="Grigoriev I.V."/>
            <person name="Nagy L.G."/>
            <person name="Martin F."/>
            <person name="Kauserud H."/>
        </authorList>
    </citation>
    <scope>NUCLEOTIDE SEQUENCE</scope>
    <source>
        <strain evidence="2">CBHHK200</strain>
    </source>
</reference>
<accession>A0AAD6SCL4</accession>
<protein>
    <submittedName>
        <fullName evidence="2">Uncharacterized protein</fullName>
    </submittedName>
</protein>
<evidence type="ECO:0000313" key="3">
    <source>
        <dbReference type="Proteomes" id="UP001218188"/>
    </source>
</evidence>
<gene>
    <name evidence="2" type="ORF">C8F04DRAFT_1300676</name>
</gene>
<keyword evidence="3" id="KW-1185">Reference proteome</keyword>
<evidence type="ECO:0000313" key="2">
    <source>
        <dbReference type="EMBL" id="KAJ7025094.1"/>
    </source>
</evidence>
<proteinExistence type="predicted"/>
<feature type="region of interest" description="Disordered" evidence="1">
    <location>
        <begin position="183"/>
        <end position="211"/>
    </location>
</feature>
<dbReference type="Proteomes" id="UP001218188">
    <property type="component" value="Unassembled WGS sequence"/>
</dbReference>
<name>A0AAD6SCL4_9AGAR</name>
<organism evidence="2 3">
    <name type="scientific">Mycena alexandri</name>
    <dbReference type="NCBI Taxonomy" id="1745969"/>
    <lineage>
        <taxon>Eukaryota</taxon>
        <taxon>Fungi</taxon>
        <taxon>Dikarya</taxon>
        <taxon>Basidiomycota</taxon>
        <taxon>Agaricomycotina</taxon>
        <taxon>Agaricomycetes</taxon>
        <taxon>Agaricomycetidae</taxon>
        <taxon>Agaricales</taxon>
        <taxon>Marasmiineae</taxon>
        <taxon>Mycenaceae</taxon>
        <taxon>Mycena</taxon>
    </lineage>
</organism>
<dbReference type="AlphaFoldDB" id="A0AAD6SCL4"/>
<dbReference type="EMBL" id="JARJCM010000159">
    <property type="protein sequence ID" value="KAJ7025094.1"/>
    <property type="molecule type" value="Genomic_DNA"/>
</dbReference>
<sequence>AGTLCRRRYYCAPSIRGDSAREIGIRRGGRRTGMGGVETGTESRASRIRSRAMRLQELPQQAQTRATRFAAGGFNIARAVYGRSCYAACFCIVEGSVPEEWRYWYLPPLPNAAATHNRRHRTLITTSSSTAGPFFPPTFALHTAAPAPPLGEREPEAVGAERVLAECGGAVFVCHGDTGTPRVESIKVGKRDKGSRRGKGKKGGSAGRTLEYSPRGRRLWWSGEVTGVNGVCAWSAPSPVPAQPAPAPPALMQHPLRTHSAMDLDHEGDADGEVDMDAEAVDEIDADGEGELDLGGSSSDLVERRPPSWGG</sequence>
<evidence type="ECO:0000256" key="1">
    <source>
        <dbReference type="SAM" id="MobiDB-lite"/>
    </source>
</evidence>